<dbReference type="Proteomes" id="UP000187417">
    <property type="component" value="Unassembled WGS sequence"/>
</dbReference>
<dbReference type="Pfam" id="PF00132">
    <property type="entry name" value="Hexapep"/>
    <property type="match status" value="3"/>
</dbReference>
<dbReference type="PANTHER" id="PTHR43378:SF2">
    <property type="entry name" value="UDP-3-O-ACYLGLUCOSAMINE N-ACYLTRANSFERASE 1, MITOCHONDRIAL-RELATED"/>
    <property type="match status" value="1"/>
</dbReference>
<dbReference type="GO" id="GO:0016020">
    <property type="term" value="C:membrane"/>
    <property type="evidence" value="ECO:0007669"/>
    <property type="project" value="GOC"/>
</dbReference>
<dbReference type="SUPFAM" id="SSF51161">
    <property type="entry name" value="Trimeric LpxA-like enzymes"/>
    <property type="match status" value="1"/>
</dbReference>
<dbReference type="InterPro" id="IPR020573">
    <property type="entry name" value="UDP_GlcNAc_AcTrfase_non-rep"/>
</dbReference>
<sequence length="345" mass="36585">MMEFTAEMIAGFLGGQVAGDKEAKVHTVSSIEEGEPGALTYLTNPKYEKHLYKTRASIVLVNKDFTPSEPVTATLIKVEDTGAAVLKLLQMYQAAKPRKQGISERASISERATLGEDCYVGDFAVIEAGARIGADCQIYPQVYIGDGVTVGDGTILYPGVKIYEGCVIGSRCILHAGAVIGADGFGFIPNAAGGFDKIPQLGNVVVEDDVEIGANTCIDRAKTDSTIIRRGVKLDNLIQIGHNVQIGENTVSSAQTGIAGTSKVGHNCFLAGQVGIADHVTIGDRVCIGSKSGLDKDVPDGEVRFGYPALPGMQYHRASAIFKNLPDLARRVSQAEKEIAALKEK</sequence>
<dbReference type="InterPro" id="IPR018357">
    <property type="entry name" value="Hexapep_transf_CS"/>
</dbReference>
<dbReference type="InterPro" id="IPR011004">
    <property type="entry name" value="Trimer_LpxA-like_sf"/>
</dbReference>
<dbReference type="GO" id="GO:0009245">
    <property type="term" value="P:lipid A biosynthetic process"/>
    <property type="evidence" value="ECO:0007669"/>
    <property type="project" value="UniProtKB-UniRule"/>
</dbReference>
<dbReference type="Pfam" id="PF04613">
    <property type="entry name" value="LpxD"/>
    <property type="match status" value="1"/>
</dbReference>
<keyword evidence="3 7" id="KW-0808">Transferase</keyword>
<dbReference type="AlphaFoldDB" id="A0A1Q6F622"/>
<dbReference type="CDD" id="cd03352">
    <property type="entry name" value="LbH_LpxD"/>
    <property type="match status" value="1"/>
</dbReference>
<keyword evidence="2 7" id="KW-0441">Lipid A biosynthesis</keyword>
<keyword evidence="1 7" id="KW-0444">Lipid biosynthesis</keyword>
<dbReference type="STRING" id="28117.BHV66_05945"/>
<comment type="pathway">
    <text evidence="7">Bacterial outer membrane biogenesis; LPS lipid A biosynthesis.</text>
</comment>
<dbReference type="InterPro" id="IPR001451">
    <property type="entry name" value="Hexapep"/>
</dbReference>
<dbReference type="GO" id="GO:0103118">
    <property type="term" value="F:UDP-3-O-[(3R)-3-hydroxyacyl]-glucosamine N-acyltransferase activity"/>
    <property type="evidence" value="ECO:0007669"/>
    <property type="project" value="UniProtKB-EC"/>
</dbReference>
<feature type="active site" description="Proton acceptor" evidence="7">
    <location>
        <position position="242"/>
    </location>
</feature>
<evidence type="ECO:0000313" key="9">
    <source>
        <dbReference type="EMBL" id="OKY94363.1"/>
    </source>
</evidence>
<dbReference type="NCBIfam" id="TIGR01853">
    <property type="entry name" value="lipid_A_lpxD"/>
    <property type="match status" value="1"/>
</dbReference>
<protein>
    <recommendedName>
        <fullName evidence="7">UDP-3-O-acylglucosamine N-acyltransferase</fullName>
        <ecNumber evidence="7">2.3.1.191</ecNumber>
    </recommendedName>
</protein>
<evidence type="ECO:0000313" key="10">
    <source>
        <dbReference type="Proteomes" id="UP000187417"/>
    </source>
</evidence>
<comment type="catalytic activity">
    <reaction evidence="7">
        <text>a UDP-3-O-[(3R)-3-hydroxyacyl]-alpha-D-glucosamine + a (3R)-hydroxyacyl-[ACP] = a UDP-2-N,3-O-bis[(3R)-3-hydroxyacyl]-alpha-D-glucosamine + holo-[ACP] + H(+)</text>
        <dbReference type="Rhea" id="RHEA:53836"/>
        <dbReference type="Rhea" id="RHEA-COMP:9685"/>
        <dbReference type="Rhea" id="RHEA-COMP:9945"/>
        <dbReference type="ChEBI" id="CHEBI:15378"/>
        <dbReference type="ChEBI" id="CHEBI:64479"/>
        <dbReference type="ChEBI" id="CHEBI:78827"/>
        <dbReference type="ChEBI" id="CHEBI:137740"/>
        <dbReference type="ChEBI" id="CHEBI:137748"/>
        <dbReference type="EC" id="2.3.1.191"/>
    </reaction>
</comment>
<keyword evidence="4 7" id="KW-0677">Repeat</keyword>
<evidence type="ECO:0000256" key="4">
    <source>
        <dbReference type="ARBA" id="ARBA00022737"/>
    </source>
</evidence>
<organism evidence="9 10">
    <name type="scientific">Alistipes putredinis</name>
    <dbReference type="NCBI Taxonomy" id="28117"/>
    <lineage>
        <taxon>Bacteria</taxon>
        <taxon>Pseudomonadati</taxon>
        <taxon>Bacteroidota</taxon>
        <taxon>Bacteroidia</taxon>
        <taxon>Bacteroidales</taxon>
        <taxon>Rikenellaceae</taxon>
        <taxon>Alistipes</taxon>
    </lineage>
</organism>
<name>A0A1Q6F622_9BACT</name>
<comment type="caution">
    <text evidence="9">The sequence shown here is derived from an EMBL/GenBank/DDBJ whole genome shotgun (WGS) entry which is preliminary data.</text>
</comment>
<evidence type="ECO:0000256" key="2">
    <source>
        <dbReference type="ARBA" id="ARBA00022556"/>
    </source>
</evidence>
<evidence type="ECO:0000256" key="1">
    <source>
        <dbReference type="ARBA" id="ARBA00022516"/>
    </source>
</evidence>
<proteinExistence type="inferred from homology"/>
<dbReference type="Pfam" id="PF14602">
    <property type="entry name" value="Hexapep_2"/>
    <property type="match status" value="1"/>
</dbReference>
<dbReference type="Gene3D" id="2.160.10.10">
    <property type="entry name" value="Hexapeptide repeat proteins"/>
    <property type="match status" value="1"/>
</dbReference>
<dbReference type="EC" id="2.3.1.191" evidence="7"/>
<dbReference type="InterPro" id="IPR007691">
    <property type="entry name" value="LpxD"/>
</dbReference>
<dbReference type="NCBIfam" id="NF002060">
    <property type="entry name" value="PRK00892.1"/>
    <property type="match status" value="1"/>
</dbReference>
<dbReference type="RefSeq" id="WP_004328803.1">
    <property type="nucleotide sequence ID" value="NZ_BAAFKT010000011.1"/>
</dbReference>
<evidence type="ECO:0000256" key="7">
    <source>
        <dbReference type="HAMAP-Rule" id="MF_00523"/>
    </source>
</evidence>
<dbReference type="GeneID" id="73803113"/>
<comment type="subunit">
    <text evidence="7">Homotrimer.</text>
</comment>
<reference evidence="9 10" key="1">
    <citation type="journal article" date="2016" name="Nat. Biotechnol.">
        <title>Measurement of bacterial replication rates in microbial communities.</title>
        <authorList>
            <person name="Brown C.T."/>
            <person name="Olm M.R."/>
            <person name="Thomas B.C."/>
            <person name="Banfield J.F."/>
        </authorList>
    </citation>
    <scope>NUCLEOTIDE SEQUENCE [LARGE SCALE GENOMIC DNA]</scope>
    <source>
        <strain evidence="9">CAG:67_53_122</strain>
    </source>
</reference>
<dbReference type="GO" id="GO:0016410">
    <property type="term" value="F:N-acyltransferase activity"/>
    <property type="evidence" value="ECO:0007669"/>
    <property type="project" value="InterPro"/>
</dbReference>
<gene>
    <name evidence="7" type="primary">lpxD</name>
    <name evidence="9" type="ORF">BHV66_05945</name>
</gene>
<comment type="function">
    <text evidence="7">Catalyzes the N-acylation of UDP-3-O-acylglucosamine using 3-hydroxyacyl-ACP as the acyl donor. Is involved in the biosynthesis of lipid A, a phosphorylated glycolipid that anchors the lipopolysaccharide to the outer membrane of the cell.</text>
</comment>
<evidence type="ECO:0000256" key="5">
    <source>
        <dbReference type="ARBA" id="ARBA00023098"/>
    </source>
</evidence>
<accession>A0A1Q6F622</accession>
<evidence type="ECO:0000259" key="8">
    <source>
        <dbReference type="Pfam" id="PF04613"/>
    </source>
</evidence>
<comment type="similarity">
    <text evidence="7">Belongs to the transferase hexapeptide repeat family. LpxD subfamily.</text>
</comment>
<dbReference type="UniPathway" id="UPA00973"/>
<keyword evidence="5 7" id="KW-0443">Lipid metabolism</keyword>
<dbReference type="Gene3D" id="3.40.1390.10">
    <property type="entry name" value="MurE/MurF, N-terminal domain"/>
    <property type="match status" value="1"/>
</dbReference>
<keyword evidence="6 7" id="KW-0012">Acyltransferase</keyword>
<dbReference type="PANTHER" id="PTHR43378">
    <property type="entry name" value="UDP-3-O-ACYLGLUCOSAMINE N-ACYLTRANSFERASE"/>
    <property type="match status" value="1"/>
</dbReference>
<dbReference type="EMBL" id="MNQH01000028">
    <property type="protein sequence ID" value="OKY94363.1"/>
    <property type="molecule type" value="Genomic_DNA"/>
</dbReference>
<dbReference type="HAMAP" id="MF_00523">
    <property type="entry name" value="LpxD"/>
    <property type="match status" value="1"/>
</dbReference>
<feature type="domain" description="UDP-3-O-[3-hydroxymyristoyl] glucosamine N-acyltransferase non-repeat region" evidence="8">
    <location>
        <begin position="24"/>
        <end position="90"/>
    </location>
</feature>
<evidence type="ECO:0000256" key="6">
    <source>
        <dbReference type="ARBA" id="ARBA00023315"/>
    </source>
</evidence>
<evidence type="ECO:0000256" key="3">
    <source>
        <dbReference type="ARBA" id="ARBA00022679"/>
    </source>
</evidence>
<dbReference type="PROSITE" id="PS00101">
    <property type="entry name" value="HEXAPEP_TRANSFERASES"/>
    <property type="match status" value="1"/>
</dbReference>